<evidence type="ECO:0000313" key="1">
    <source>
        <dbReference type="EMBL" id="KIJ93288.1"/>
    </source>
</evidence>
<organism evidence="1 2">
    <name type="scientific">Laccaria amethystina LaAM-08-1</name>
    <dbReference type="NCBI Taxonomy" id="1095629"/>
    <lineage>
        <taxon>Eukaryota</taxon>
        <taxon>Fungi</taxon>
        <taxon>Dikarya</taxon>
        <taxon>Basidiomycota</taxon>
        <taxon>Agaricomycotina</taxon>
        <taxon>Agaricomycetes</taxon>
        <taxon>Agaricomycetidae</taxon>
        <taxon>Agaricales</taxon>
        <taxon>Agaricineae</taxon>
        <taxon>Hydnangiaceae</taxon>
        <taxon>Laccaria</taxon>
    </lineage>
</organism>
<gene>
    <name evidence="1" type="ORF">K443DRAFT_12985</name>
</gene>
<dbReference type="EMBL" id="KN838853">
    <property type="protein sequence ID" value="KIJ93288.1"/>
    <property type="molecule type" value="Genomic_DNA"/>
</dbReference>
<accession>A0A0C9WWT2</accession>
<protein>
    <submittedName>
        <fullName evidence="1">Uncharacterized protein</fullName>
    </submittedName>
</protein>
<dbReference type="AlphaFoldDB" id="A0A0C9WWT2"/>
<dbReference type="Proteomes" id="UP000054477">
    <property type="component" value="Unassembled WGS sequence"/>
</dbReference>
<evidence type="ECO:0000313" key="2">
    <source>
        <dbReference type="Proteomes" id="UP000054477"/>
    </source>
</evidence>
<proteinExistence type="predicted"/>
<sequence>MTIMDDESPAAEEAVIDAEENVEDDGQVAHDDAVVHSIHDLAIQKMASRGVTITAEEEQEALKLFPVVSGLA</sequence>
<keyword evidence="2" id="KW-1185">Reference proteome</keyword>
<reference evidence="1 2" key="1">
    <citation type="submission" date="2014-04" db="EMBL/GenBank/DDBJ databases">
        <authorList>
            <consortium name="DOE Joint Genome Institute"/>
            <person name="Kuo A."/>
            <person name="Kohler A."/>
            <person name="Nagy L.G."/>
            <person name="Floudas D."/>
            <person name="Copeland A."/>
            <person name="Barry K.W."/>
            <person name="Cichocki N."/>
            <person name="Veneault-Fourrey C."/>
            <person name="LaButti K."/>
            <person name="Lindquist E.A."/>
            <person name="Lipzen A."/>
            <person name="Lundell T."/>
            <person name="Morin E."/>
            <person name="Murat C."/>
            <person name="Sun H."/>
            <person name="Tunlid A."/>
            <person name="Henrissat B."/>
            <person name="Grigoriev I.V."/>
            <person name="Hibbett D.S."/>
            <person name="Martin F."/>
            <person name="Nordberg H.P."/>
            <person name="Cantor M.N."/>
            <person name="Hua S.X."/>
        </authorList>
    </citation>
    <scope>NUCLEOTIDE SEQUENCE [LARGE SCALE GENOMIC DNA]</scope>
    <source>
        <strain evidence="1 2">LaAM-08-1</strain>
    </source>
</reference>
<dbReference type="HOGENOM" id="CLU_2722614_0_0_1"/>
<dbReference type="OrthoDB" id="3032210at2759"/>
<name>A0A0C9WWT2_9AGAR</name>
<reference evidence="2" key="2">
    <citation type="submission" date="2015-01" db="EMBL/GenBank/DDBJ databases">
        <title>Evolutionary Origins and Diversification of the Mycorrhizal Mutualists.</title>
        <authorList>
            <consortium name="DOE Joint Genome Institute"/>
            <consortium name="Mycorrhizal Genomics Consortium"/>
            <person name="Kohler A."/>
            <person name="Kuo A."/>
            <person name="Nagy L.G."/>
            <person name="Floudas D."/>
            <person name="Copeland A."/>
            <person name="Barry K.W."/>
            <person name="Cichocki N."/>
            <person name="Veneault-Fourrey C."/>
            <person name="LaButti K."/>
            <person name="Lindquist E.A."/>
            <person name="Lipzen A."/>
            <person name="Lundell T."/>
            <person name="Morin E."/>
            <person name="Murat C."/>
            <person name="Riley R."/>
            <person name="Ohm R."/>
            <person name="Sun H."/>
            <person name="Tunlid A."/>
            <person name="Henrissat B."/>
            <person name="Grigoriev I.V."/>
            <person name="Hibbett D.S."/>
            <person name="Martin F."/>
        </authorList>
    </citation>
    <scope>NUCLEOTIDE SEQUENCE [LARGE SCALE GENOMIC DNA]</scope>
    <source>
        <strain evidence="2">LaAM-08-1</strain>
    </source>
</reference>